<proteinExistence type="predicted"/>
<dbReference type="Gene3D" id="3.40.50.1000">
    <property type="entry name" value="HAD superfamily/HAD-like"/>
    <property type="match status" value="1"/>
</dbReference>
<dbReference type="AlphaFoldDB" id="A0AAN4RJ65"/>
<comment type="caution">
    <text evidence="6">The sequence shown here is derived from an EMBL/GenBank/DDBJ whole genome shotgun (WGS) entry which is preliminary data.</text>
</comment>
<dbReference type="GO" id="GO:0016791">
    <property type="term" value="F:phosphatase activity"/>
    <property type="evidence" value="ECO:0007669"/>
    <property type="project" value="TreeGrafter"/>
</dbReference>
<dbReference type="Gene3D" id="1.10.150.240">
    <property type="entry name" value="Putative phosphatase, domain 2"/>
    <property type="match status" value="1"/>
</dbReference>
<dbReference type="InterPro" id="IPR006439">
    <property type="entry name" value="HAD-SF_hydro_IA"/>
</dbReference>
<dbReference type="InterPro" id="IPR023214">
    <property type="entry name" value="HAD_sf"/>
</dbReference>
<accession>A0AAN4RJ65</accession>
<evidence type="ECO:0000313" key="5">
    <source>
        <dbReference type="EMBL" id="GEQ48363.1"/>
    </source>
</evidence>
<evidence type="ECO:0000313" key="8">
    <source>
        <dbReference type="Proteomes" id="UP000886607"/>
    </source>
</evidence>
<dbReference type="PANTHER" id="PTHR46470:SF2">
    <property type="entry name" value="GLYCERALDEHYDE 3-PHOSPHATE PHOSPHATASE"/>
    <property type="match status" value="1"/>
</dbReference>
<gene>
    <name evidence="5" type="ORF">TK11N_02150</name>
    <name evidence="6" type="ORF">TK2N_01440</name>
</gene>
<keyword evidence="8" id="KW-1185">Reference proteome</keyword>
<dbReference type="Proteomes" id="UP000886607">
    <property type="component" value="Unassembled WGS sequence"/>
</dbReference>
<evidence type="ECO:0000313" key="7">
    <source>
        <dbReference type="Proteomes" id="UP000886597"/>
    </source>
</evidence>
<dbReference type="InterPro" id="IPR036412">
    <property type="entry name" value="HAD-like_sf"/>
</dbReference>
<dbReference type="PANTHER" id="PTHR46470">
    <property type="entry name" value="N-ACYLNEURAMINATE-9-PHOSPHATASE"/>
    <property type="match status" value="1"/>
</dbReference>
<dbReference type="EMBL" id="BKBO01000002">
    <property type="protein sequence ID" value="GEQ48363.1"/>
    <property type="molecule type" value="Genomic_DNA"/>
</dbReference>
<dbReference type="SFLD" id="SFLDS00003">
    <property type="entry name" value="Haloacid_Dehalogenase"/>
    <property type="match status" value="1"/>
</dbReference>
<evidence type="ECO:0000256" key="1">
    <source>
        <dbReference type="ARBA" id="ARBA00001946"/>
    </source>
</evidence>
<sequence length="231" mass="26928">MSAVIFDLDDTLYDQLEPFKRAVQKDLLFPEAQIEDLYLFSRRFSDEVFHLTHTGKMKVEDMHIYRMQNACAQFGMNLTLEQALRFQEDYAYFQGQIELFEDAKETLSYCQQYNIPVGLITNGPTDHQWAKVQQLGLVNWIAEENIFISSAIGFSKPDIKLFEYAEQAMGLDKRDTYYIGDSYENDINGAKNAGWKAIWRNHRGRKKPQSKFLFDQVIEPNHTLSEIISVL</sequence>
<name>A0AAN4RJ65_9ENTE</name>
<keyword evidence="4" id="KW-0460">Magnesium</keyword>
<dbReference type="Proteomes" id="UP000886597">
    <property type="component" value="Unassembled WGS sequence"/>
</dbReference>
<protein>
    <submittedName>
        <fullName evidence="6">HAD family hydrolase</fullName>
    </submittedName>
</protein>
<comment type="cofactor">
    <cofactor evidence="1">
        <name>Mg(2+)</name>
        <dbReference type="ChEBI" id="CHEBI:18420"/>
    </cofactor>
</comment>
<evidence type="ECO:0000256" key="3">
    <source>
        <dbReference type="ARBA" id="ARBA00022801"/>
    </source>
</evidence>
<dbReference type="InterPro" id="IPR051400">
    <property type="entry name" value="HAD-like_hydrolase"/>
</dbReference>
<evidence type="ECO:0000313" key="6">
    <source>
        <dbReference type="EMBL" id="GEQ53300.1"/>
    </source>
</evidence>
<organism evidence="6 7">
    <name type="scientific">Tetragenococcus koreensis</name>
    <dbReference type="NCBI Taxonomy" id="290335"/>
    <lineage>
        <taxon>Bacteria</taxon>
        <taxon>Bacillati</taxon>
        <taxon>Bacillota</taxon>
        <taxon>Bacilli</taxon>
        <taxon>Lactobacillales</taxon>
        <taxon>Enterococcaceae</taxon>
        <taxon>Tetragenococcus</taxon>
    </lineage>
</organism>
<dbReference type="SUPFAM" id="SSF56784">
    <property type="entry name" value="HAD-like"/>
    <property type="match status" value="1"/>
</dbReference>
<dbReference type="SFLD" id="SFLDG01129">
    <property type="entry name" value="C1.5:_HAD__Beta-PGM__Phosphata"/>
    <property type="match status" value="1"/>
</dbReference>
<dbReference type="RefSeq" id="WP_202583464.1">
    <property type="nucleotide sequence ID" value="NZ_BKBO01000002.1"/>
</dbReference>
<reference evidence="6" key="1">
    <citation type="submission" date="2019-08" db="EMBL/GenBank/DDBJ databases">
        <authorList>
            <person name="Ishikawa M."/>
            <person name="Suzuki T."/>
            <person name="Matsutani M."/>
        </authorList>
    </citation>
    <scope>NUCLEOTIDE SEQUENCE</scope>
    <source>
        <strain evidence="6">7C1</strain>
        <strain evidence="5">8C4</strain>
    </source>
</reference>
<dbReference type="Pfam" id="PF00702">
    <property type="entry name" value="Hydrolase"/>
    <property type="match status" value="1"/>
</dbReference>
<reference evidence="6" key="2">
    <citation type="journal article" date="2020" name="Int. Dairy J.">
        <title>Lactic acid bacterial diversity in Brie cheese focusing on salt concentration and pH of isolation medium and characterisation of halophilic and alkaliphilic lactic acid bacterial isolates.</title>
        <authorList>
            <person name="Unno R."/>
            <person name="Matsutani M."/>
            <person name="Suzuki T."/>
            <person name="Kodama K."/>
            <person name="Matsushita H."/>
            <person name="Yamasato K."/>
            <person name="Koizumi Y."/>
            <person name="Ishikawa M."/>
        </authorList>
    </citation>
    <scope>NUCLEOTIDE SEQUENCE</scope>
    <source>
        <strain evidence="6">7C1</strain>
        <strain evidence="5">8C4</strain>
    </source>
</reference>
<dbReference type="GO" id="GO:0046872">
    <property type="term" value="F:metal ion binding"/>
    <property type="evidence" value="ECO:0007669"/>
    <property type="project" value="UniProtKB-KW"/>
</dbReference>
<evidence type="ECO:0000256" key="2">
    <source>
        <dbReference type="ARBA" id="ARBA00022723"/>
    </source>
</evidence>
<evidence type="ECO:0000256" key="4">
    <source>
        <dbReference type="ARBA" id="ARBA00022842"/>
    </source>
</evidence>
<keyword evidence="3 6" id="KW-0378">Hydrolase</keyword>
<keyword evidence="2" id="KW-0479">Metal-binding</keyword>
<dbReference type="NCBIfam" id="TIGR01549">
    <property type="entry name" value="HAD-SF-IA-v1"/>
    <property type="match status" value="1"/>
</dbReference>
<dbReference type="GO" id="GO:0044281">
    <property type="term" value="P:small molecule metabolic process"/>
    <property type="evidence" value="ECO:0007669"/>
    <property type="project" value="UniProtKB-ARBA"/>
</dbReference>
<dbReference type="InterPro" id="IPR023198">
    <property type="entry name" value="PGP-like_dom2"/>
</dbReference>
<dbReference type="EMBL" id="BKBQ01000002">
    <property type="protein sequence ID" value="GEQ53300.1"/>
    <property type="molecule type" value="Genomic_DNA"/>
</dbReference>